<dbReference type="EMBL" id="MUTJ01000074">
    <property type="protein sequence ID" value="ONU81214.1"/>
    <property type="molecule type" value="Genomic_DNA"/>
</dbReference>
<evidence type="ECO:0000313" key="2">
    <source>
        <dbReference type="EMBL" id="ONU74219.1"/>
    </source>
</evidence>
<dbReference type="RefSeq" id="WP_060544814.1">
    <property type="nucleotide sequence ID" value="NZ_CADETK010000017.1"/>
</dbReference>
<gene>
    <name evidence="3" type="ORF">A8E72_23320</name>
    <name evidence="2" type="ORF">A8E72_38090</name>
</gene>
<name>A0A1V2VZD6_9BURK</name>
<dbReference type="Pfam" id="PF13460">
    <property type="entry name" value="NAD_binding_10"/>
    <property type="match status" value="1"/>
</dbReference>
<feature type="domain" description="NAD(P)-binding" evidence="1">
    <location>
        <begin position="6"/>
        <end position="184"/>
    </location>
</feature>
<evidence type="ECO:0000313" key="3">
    <source>
        <dbReference type="EMBL" id="ONU81214.1"/>
    </source>
</evidence>
<proteinExistence type="predicted"/>
<dbReference type="InterPro" id="IPR052718">
    <property type="entry name" value="NmrA-type_oxidoreductase"/>
</dbReference>
<dbReference type="PANTHER" id="PTHR47129:SF1">
    <property type="entry name" value="NMRA-LIKE DOMAIN-CONTAINING PROTEIN"/>
    <property type="match status" value="1"/>
</dbReference>
<dbReference type="OrthoDB" id="5510591at2"/>
<dbReference type="InterPro" id="IPR016040">
    <property type="entry name" value="NAD(P)-bd_dom"/>
</dbReference>
<dbReference type="Gene3D" id="3.90.25.10">
    <property type="entry name" value="UDP-galactose 4-epimerase, domain 1"/>
    <property type="match status" value="1"/>
</dbReference>
<evidence type="ECO:0000313" key="4">
    <source>
        <dbReference type="Proteomes" id="UP000188543"/>
    </source>
</evidence>
<dbReference type="Proteomes" id="UP000188543">
    <property type="component" value="Unassembled WGS sequence"/>
</dbReference>
<dbReference type="Gene3D" id="3.40.50.720">
    <property type="entry name" value="NAD(P)-binding Rossmann-like Domain"/>
    <property type="match status" value="1"/>
</dbReference>
<dbReference type="PANTHER" id="PTHR47129">
    <property type="entry name" value="QUINONE OXIDOREDUCTASE 2"/>
    <property type="match status" value="1"/>
</dbReference>
<dbReference type="EMBL" id="MUTJ01000108">
    <property type="protein sequence ID" value="ONU74219.1"/>
    <property type="molecule type" value="Genomic_DNA"/>
</dbReference>
<reference evidence="3 4" key="1">
    <citation type="submission" date="2016-08" db="EMBL/GenBank/DDBJ databases">
        <authorList>
            <person name="Seilhamer J.J."/>
        </authorList>
    </citation>
    <scope>NUCLEOTIDE SEQUENCE [LARGE SCALE GENOMIC DNA]</scope>
    <source>
        <strain evidence="3 4">VC14762</strain>
    </source>
</reference>
<accession>A0A1V2VZD6</accession>
<organism evidence="3 4">
    <name type="scientific">Burkholderia cenocepacia</name>
    <dbReference type="NCBI Taxonomy" id="95486"/>
    <lineage>
        <taxon>Bacteria</taxon>
        <taxon>Pseudomonadati</taxon>
        <taxon>Pseudomonadota</taxon>
        <taxon>Betaproteobacteria</taxon>
        <taxon>Burkholderiales</taxon>
        <taxon>Burkholderiaceae</taxon>
        <taxon>Burkholderia</taxon>
        <taxon>Burkholderia cepacia complex</taxon>
    </lineage>
</organism>
<comment type="caution">
    <text evidence="3">The sequence shown here is derived from an EMBL/GenBank/DDBJ whole genome shotgun (WGS) entry which is preliminary data.</text>
</comment>
<dbReference type="InterPro" id="IPR036291">
    <property type="entry name" value="NAD(P)-bd_dom_sf"/>
</dbReference>
<sequence>MILVTGASGQLARLVIEHLMALVPAQQIVAAVRHPEKVADLAARGVVVRLADYDKPEHWADALQGVEKVLLISGTEVGTRVRQHQNVIEAVAASGSVKLLAYTSMLRADSSKVPYVSEDRETERLIRETGVPYVFLRLGWYTENCTMNAGYAVQEGKLYGCAQNGRISGASRSDYAEAAATVLTAAGQMKPVYELAGSTSFTLSEVAAEISRQSGHPVEYVDLSQQDYQALLENYGLPSGLSKTLALAVTGAANGDGYSESDDLAQLIGRSTRSLATVVENALRTEVGKE</sequence>
<dbReference type="CDD" id="cd05269">
    <property type="entry name" value="TMR_SDR_a"/>
    <property type="match status" value="1"/>
</dbReference>
<evidence type="ECO:0000259" key="1">
    <source>
        <dbReference type="Pfam" id="PF13460"/>
    </source>
</evidence>
<protein>
    <submittedName>
        <fullName evidence="3">NAD(P)-dependent oxidoreductase</fullName>
    </submittedName>
</protein>
<dbReference type="SUPFAM" id="SSF51735">
    <property type="entry name" value="NAD(P)-binding Rossmann-fold domains"/>
    <property type="match status" value="1"/>
</dbReference>
<dbReference type="AlphaFoldDB" id="A0A1V2VZD6"/>